<evidence type="ECO:0000256" key="4">
    <source>
        <dbReference type="ARBA" id="ARBA00022692"/>
    </source>
</evidence>
<evidence type="ECO:0000256" key="6">
    <source>
        <dbReference type="ARBA" id="ARBA00023136"/>
    </source>
</evidence>
<accession>A0A848KSQ7</accession>
<dbReference type="GO" id="GO:0005886">
    <property type="term" value="C:plasma membrane"/>
    <property type="evidence" value="ECO:0007669"/>
    <property type="project" value="UniProtKB-SubCell"/>
</dbReference>
<evidence type="ECO:0000313" key="7">
    <source>
        <dbReference type="EMBL" id="NMO01037.1"/>
    </source>
</evidence>
<comment type="caution">
    <text evidence="7">The sequence shown here is derived from an EMBL/GenBank/DDBJ whole genome shotgun (WGS) entry which is preliminary data.</text>
</comment>
<keyword evidence="3" id="KW-1003">Cell membrane</keyword>
<sequence>MFDAPSGNAGRDVAHFRWNQTRLRCVQERMKTFLATMITSLALLTAGLVPSAHAAPTPPASGDRIAITLVSDAEHNLAAGWTDSANHPRTQRNPRLVTFDAASGEWSQTLTYTARAALVDLAVYLQSAGGLAGCRITVNGRVVARERVSHAHAIARCVEAADAAAPHR</sequence>
<keyword evidence="6" id="KW-0472">Membrane</keyword>
<dbReference type="Gene3D" id="2.60.40.2880">
    <property type="entry name" value="MmpS1-5, C-terminal soluble domain"/>
    <property type="match status" value="1"/>
</dbReference>
<keyword evidence="5" id="KW-1133">Transmembrane helix</keyword>
<evidence type="ECO:0000256" key="2">
    <source>
        <dbReference type="ARBA" id="ARBA00007531"/>
    </source>
</evidence>
<proteinExistence type="inferred from homology"/>
<dbReference type="RefSeq" id="WP_170193546.1">
    <property type="nucleotide sequence ID" value="NZ_JABBNB010000006.1"/>
</dbReference>
<reference evidence="7 8" key="1">
    <citation type="submission" date="2020-04" db="EMBL/GenBank/DDBJ databases">
        <title>Gordonia sp. nov. TBRC 11910.</title>
        <authorList>
            <person name="Suriyachadkun C."/>
        </authorList>
    </citation>
    <scope>NUCLEOTIDE SEQUENCE [LARGE SCALE GENOMIC DNA]</scope>
    <source>
        <strain evidence="7 8">TBRC 11910</strain>
    </source>
</reference>
<evidence type="ECO:0000256" key="5">
    <source>
        <dbReference type="ARBA" id="ARBA00022989"/>
    </source>
</evidence>
<dbReference type="EMBL" id="JABBNB010000006">
    <property type="protein sequence ID" value="NMO01037.1"/>
    <property type="molecule type" value="Genomic_DNA"/>
</dbReference>
<name>A0A848KSQ7_9ACTN</name>
<protein>
    <submittedName>
        <fullName evidence="7">Uncharacterized protein</fullName>
    </submittedName>
</protein>
<dbReference type="Proteomes" id="UP000550729">
    <property type="component" value="Unassembled WGS sequence"/>
</dbReference>
<gene>
    <name evidence="7" type="ORF">HH308_07390</name>
</gene>
<evidence type="ECO:0000256" key="1">
    <source>
        <dbReference type="ARBA" id="ARBA00004236"/>
    </source>
</evidence>
<organism evidence="7 8">
    <name type="scientific">Gordonia asplenii</name>
    <dbReference type="NCBI Taxonomy" id="2725283"/>
    <lineage>
        <taxon>Bacteria</taxon>
        <taxon>Bacillati</taxon>
        <taxon>Actinomycetota</taxon>
        <taxon>Actinomycetes</taxon>
        <taxon>Mycobacteriales</taxon>
        <taxon>Gordoniaceae</taxon>
        <taxon>Gordonia</taxon>
    </lineage>
</organism>
<dbReference type="AlphaFoldDB" id="A0A848KSQ7"/>
<evidence type="ECO:0000256" key="3">
    <source>
        <dbReference type="ARBA" id="ARBA00022475"/>
    </source>
</evidence>
<evidence type="ECO:0000313" key="8">
    <source>
        <dbReference type="Proteomes" id="UP000550729"/>
    </source>
</evidence>
<keyword evidence="4" id="KW-0812">Transmembrane</keyword>
<keyword evidence="8" id="KW-1185">Reference proteome</keyword>
<dbReference type="InterPro" id="IPR038468">
    <property type="entry name" value="MmpS_C"/>
</dbReference>
<comment type="similarity">
    <text evidence="2">Belongs to the MmpS family.</text>
</comment>
<comment type="subcellular location">
    <subcellularLocation>
        <location evidence="1">Cell membrane</location>
    </subcellularLocation>
</comment>
<dbReference type="InterPro" id="IPR008693">
    <property type="entry name" value="MmpS"/>
</dbReference>
<dbReference type="Pfam" id="PF05423">
    <property type="entry name" value="Mycobact_memb"/>
    <property type="match status" value="1"/>
</dbReference>